<dbReference type="AlphaFoldDB" id="A0A6G1JI95"/>
<evidence type="ECO:0000313" key="3">
    <source>
        <dbReference type="Proteomes" id="UP000799291"/>
    </source>
</evidence>
<protein>
    <submittedName>
        <fullName evidence="2">Uncharacterized protein</fullName>
    </submittedName>
</protein>
<dbReference type="OrthoDB" id="3745632at2759"/>
<organism evidence="2 3">
    <name type="scientific">Lentithecium fluviatile CBS 122367</name>
    <dbReference type="NCBI Taxonomy" id="1168545"/>
    <lineage>
        <taxon>Eukaryota</taxon>
        <taxon>Fungi</taxon>
        <taxon>Dikarya</taxon>
        <taxon>Ascomycota</taxon>
        <taxon>Pezizomycotina</taxon>
        <taxon>Dothideomycetes</taxon>
        <taxon>Pleosporomycetidae</taxon>
        <taxon>Pleosporales</taxon>
        <taxon>Massarineae</taxon>
        <taxon>Lentitheciaceae</taxon>
        <taxon>Lentithecium</taxon>
    </lineage>
</organism>
<feature type="compositionally biased region" description="Low complexity" evidence="1">
    <location>
        <begin position="128"/>
        <end position="139"/>
    </location>
</feature>
<proteinExistence type="predicted"/>
<gene>
    <name evidence="2" type="ORF">K458DRAFT_426768</name>
</gene>
<sequence length="290" mass="32416">MTKRERVPQPFPHLQIKNIGGGTVGPVYLQRNATAHIEHAEAILYDAPFQRMIIDSPDILRIFGERGDRIDFSVLNHPVPLFRLEESEPGNFEVGVLKAVEYVRTNDRFGLLPRGRASSERISIIASAPTAQAPAARSRSQNERPTVQPIRSSGRHNGGPLVEVSAPNPTSSTPKARTPTLPPITPRERPQTEAGIPAITPDMEAIKDRILALLPEESRDNYRHYLGRGLQTMGKSGQKARDKMRVNIREVLGTCGDHFETAADLHNQYAELWQRIETRHAYHVPRLEAT</sequence>
<reference evidence="2" key="1">
    <citation type="journal article" date="2020" name="Stud. Mycol.">
        <title>101 Dothideomycetes genomes: a test case for predicting lifestyles and emergence of pathogens.</title>
        <authorList>
            <person name="Haridas S."/>
            <person name="Albert R."/>
            <person name="Binder M."/>
            <person name="Bloem J."/>
            <person name="Labutti K."/>
            <person name="Salamov A."/>
            <person name="Andreopoulos B."/>
            <person name="Baker S."/>
            <person name="Barry K."/>
            <person name="Bills G."/>
            <person name="Bluhm B."/>
            <person name="Cannon C."/>
            <person name="Castanera R."/>
            <person name="Culley D."/>
            <person name="Daum C."/>
            <person name="Ezra D."/>
            <person name="Gonzalez J."/>
            <person name="Henrissat B."/>
            <person name="Kuo A."/>
            <person name="Liang C."/>
            <person name="Lipzen A."/>
            <person name="Lutzoni F."/>
            <person name="Magnuson J."/>
            <person name="Mondo S."/>
            <person name="Nolan M."/>
            <person name="Ohm R."/>
            <person name="Pangilinan J."/>
            <person name="Park H.-J."/>
            <person name="Ramirez L."/>
            <person name="Alfaro M."/>
            <person name="Sun H."/>
            <person name="Tritt A."/>
            <person name="Yoshinaga Y."/>
            <person name="Zwiers L.-H."/>
            <person name="Turgeon B."/>
            <person name="Goodwin S."/>
            <person name="Spatafora J."/>
            <person name="Crous P."/>
            <person name="Grigoriev I."/>
        </authorList>
    </citation>
    <scope>NUCLEOTIDE SEQUENCE</scope>
    <source>
        <strain evidence="2">CBS 122367</strain>
    </source>
</reference>
<evidence type="ECO:0000256" key="1">
    <source>
        <dbReference type="SAM" id="MobiDB-lite"/>
    </source>
</evidence>
<evidence type="ECO:0000313" key="2">
    <source>
        <dbReference type="EMBL" id="KAF2689895.1"/>
    </source>
</evidence>
<accession>A0A6G1JI95</accession>
<dbReference type="Proteomes" id="UP000799291">
    <property type="component" value="Unassembled WGS sequence"/>
</dbReference>
<dbReference type="EMBL" id="MU005571">
    <property type="protein sequence ID" value="KAF2689895.1"/>
    <property type="molecule type" value="Genomic_DNA"/>
</dbReference>
<keyword evidence="3" id="KW-1185">Reference proteome</keyword>
<feature type="region of interest" description="Disordered" evidence="1">
    <location>
        <begin position="128"/>
        <end position="192"/>
    </location>
</feature>
<name>A0A6G1JI95_9PLEO</name>